<keyword evidence="4" id="KW-1185">Reference proteome</keyword>
<evidence type="ECO:0000259" key="1">
    <source>
        <dbReference type="Pfam" id="PF13598"/>
    </source>
</evidence>
<proteinExistence type="predicted"/>
<organism evidence="3 4">
    <name type="scientific">Phytohabitans aurantiacus</name>
    <dbReference type="NCBI Taxonomy" id="3016789"/>
    <lineage>
        <taxon>Bacteria</taxon>
        <taxon>Bacillati</taxon>
        <taxon>Actinomycetota</taxon>
        <taxon>Actinomycetes</taxon>
        <taxon>Micromonosporales</taxon>
        <taxon>Micromonosporaceae</taxon>
    </lineage>
</organism>
<dbReference type="NCBIfam" id="TIGR02231">
    <property type="entry name" value="mucoidy inhibitor MuiA family protein"/>
    <property type="match status" value="1"/>
</dbReference>
<dbReference type="InterPro" id="IPR011935">
    <property type="entry name" value="CHP02231"/>
</dbReference>
<evidence type="ECO:0000313" key="4">
    <source>
        <dbReference type="Proteomes" id="UP001144280"/>
    </source>
</evidence>
<comment type="caution">
    <text evidence="3">The sequence shown here is derived from an EMBL/GenBank/DDBJ whole genome shotgun (WGS) entry which is preliminary data.</text>
</comment>
<dbReference type="PANTHER" id="PTHR31005:SF8">
    <property type="entry name" value="DUF4139 DOMAIN-CONTAINING PROTEIN"/>
    <property type="match status" value="1"/>
</dbReference>
<dbReference type="PANTHER" id="PTHR31005">
    <property type="entry name" value="DUF4139 DOMAIN-CONTAINING PROTEIN"/>
    <property type="match status" value="1"/>
</dbReference>
<evidence type="ECO:0008006" key="5">
    <source>
        <dbReference type="Google" id="ProtNLM"/>
    </source>
</evidence>
<feature type="domain" description="DUF4140" evidence="2">
    <location>
        <begin position="56"/>
        <end position="153"/>
    </location>
</feature>
<protein>
    <recommendedName>
        <fullName evidence="5">Aspartate ammonia-lyase</fullName>
    </recommendedName>
</protein>
<name>A0ABQ5R0I1_9ACTN</name>
<dbReference type="InterPro" id="IPR037291">
    <property type="entry name" value="DUF4139"/>
</dbReference>
<gene>
    <name evidence="3" type="ORF">Pa4123_43650</name>
</gene>
<reference evidence="3" key="1">
    <citation type="submission" date="2022-12" db="EMBL/GenBank/DDBJ databases">
        <title>New Phytohabitans aurantiacus sp. RD004123 nov., an actinomycete isolated from soil.</title>
        <authorList>
            <person name="Triningsih D.W."/>
            <person name="Harunari E."/>
            <person name="Igarashi Y."/>
        </authorList>
    </citation>
    <scope>NUCLEOTIDE SEQUENCE</scope>
    <source>
        <strain evidence="3">RD004123</strain>
    </source>
</reference>
<dbReference type="EMBL" id="BSDI01000020">
    <property type="protein sequence ID" value="GLH99090.1"/>
    <property type="molecule type" value="Genomic_DNA"/>
</dbReference>
<evidence type="ECO:0000259" key="2">
    <source>
        <dbReference type="Pfam" id="PF13600"/>
    </source>
</evidence>
<sequence>MRDEDVQQPIALVIGEGSRFARNVPDHRPSASSYCDHLCVHPASIFDRVDAPIVAVTVYPDRARVTRRGKVDLPAGTEVVHIGPLPLGLHRDSIRVGGHGPATVLGVDVVTRHQARPTDATVTELEDQRDALATEMGALGDASAVEEQRAEFLSTLAQRAGGTYARSLAAGETDPAAVAAFADSIAEQLTATKARQRELAQRVNETGRRKAAVERHLAQIRGKQVPDELVAAVTLQVTAEGAVELELSYVVDGAGWESTYDVRLDDERLAVTWFGLVTQRTGEDWPECELVLSTARPATTTTVPELDPWYLDRIRPLPVARAVAASRARAPMPAAPAGAAFNAALAMDAGDAVVAVEESTSVIEQGVAAATYRPEHPVAVPADGGAHRATVAVLELPVQLDYVTAPAISPDAHLRATAANGSAHTLLPGRASVFHGADFVGATVLETWAPGEEVELALGLDDRIRVERKLIRRTATKAALGATRRREVEYRTTVANHTPRTARVTVLDQIPVSRDEGITVRAFRVDPSPVERTELGVLTWKLELEPGDTKEVAMGLRVELARGVEMAGWRE</sequence>
<feature type="domain" description="DUF4139" evidence="1">
    <location>
        <begin position="245"/>
        <end position="560"/>
    </location>
</feature>
<dbReference type="Pfam" id="PF13598">
    <property type="entry name" value="DUF4139"/>
    <property type="match status" value="1"/>
</dbReference>
<dbReference type="InterPro" id="IPR025554">
    <property type="entry name" value="DUF4140"/>
</dbReference>
<dbReference type="Pfam" id="PF13600">
    <property type="entry name" value="DUF4140"/>
    <property type="match status" value="1"/>
</dbReference>
<dbReference type="Proteomes" id="UP001144280">
    <property type="component" value="Unassembled WGS sequence"/>
</dbReference>
<evidence type="ECO:0000313" key="3">
    <source>
        <dbReference type="EMBL" id="GLH99090.1"/>
    </source>
</evidence>
<accession>A0ABQ5R0I1</accession>